<dbReference type="RefSeq" id="WP_013109061.1">
    <property type="nucleotide sequence ID" value="NC_014148.1"/>
</dbReference>
<dbReference type="EMBL" id="CP001744">
    <property type="protein sequence ID" value="ADG66630.1"/>
    <property type="molecule type" value="Genomic_DNA"/>
</dbReference>
<evidence type="ECO:0000313" key="3">
    <source>
        <dbReference type="Proteomes" id="UP000002220"/>
    </source>
</evidence>
<dbReference type="Proteomes" id="UP000002220">
    <property type="component" value="Chromosome"/>
</dbReference>
<evidence type="ECO:0000259" key="1">
    <source>
        <dbReference type="PROSITE" id="PS51186"/>
    </source>
</evidence>
<gene>
    <name evidence="2" type="ordered locus">Plim_0785</name>
</gene>
<name>D5SRU6_PLAL2</name>
<accession>D5SRU6</accession>
<keyword evidence="3" id="KW-1185">Reference proteome</keyword>
<dbReference type="Gene3D" id="3.40.630.30">
    <property type="match status" value="1"/>
</dbReference>
<dbReference type="eggNOG" id="COG1670">
    <property type="taxonomic scope" value="Bacteria"/>
</dbReference>
<dbReference type="InterPro" id="IPR051908">
    <property type="entry name" value="Ribosomal_N-acetyltransferase"/>
</dbReference>
<proteinExistence type="predicted"/>
<dbReference type="PROSITE" id="PS51186">
    <property type="entry name" value="GNAT"/>
    <property type="match status" value="1"/>
</dbReference>
<keyword evidence="2" id="KW-0808">Transferase</keyword>
<dbReference type="KEGG" id="plm:Plim_0785"/>
<dbReference type="PANTHER" id="PTHR43441:SF3">
    <property type="entry name" value="ACETYLTRANSFERASE"/>
    <property type="match status" value="1"/>
</dbReference>
<feature type="domain" description="N-acetyltransferase" evidence="1">
    <location>
        <begin position="18"/>
        <end position="184"/>
    </location>
</feature>
<dbReference type="STRING" id="521674.Plim_0785"/>
<dbReference type="AlphaFoldDB" id="D5SRU6"/>
<dbReference type="SUPFAM" id="SSF55729">
    <property type="entry name" value="Acyl-CoA N-acyltransferases (Nat)"/>
    <property type="match status" value="1"/>
</dbReference>
<dbReference type="InterPro" id="IPR016181">
    <property type="entry name" value="Acyl_CoA_acyltransferase"/>
</dbReference>
<dbReference type="HOGENOM" id="CLU_013985_3_0_0"/>
<organism evidence="2 3">
    <name type="scientific">Planctopirus limnophila (strain ATCC 43296 / DSM 3776 / IFAM 1008 / Mu 290)</name>
    <name type="common">Planctomyces limnophilus</name>
    <dbReference type="NCBI Taxonomy" id="521674"/>
    <lineage>
        <taxon>Bacteria</taxon>
        <taxon>Pseudomonadati</taxon>
        <taxon>Planctomycetota</taxon>
        <taxon>Planctomycetia</taxon>
        <taxon>Planctomycetales</taxon>
        <taxon>Planctomycetaceae</taxon>
        <taxon>Planctopirus</taxon>
    </lineage>
</organism>
<dbReference type="OrthoDB" id="9799321at2"/>
<evidence type="ECO:0000313" key="2">
    <source>
        <dbReference type="EMBL" id="ADG66630.1"/>
    </source>
</evidence>
<dbReference type="GO" id="GO:0008999">
    <property type="term" value="F:protein-N-terminal-alanine acetyltransferase activity"/>
    <property type="evidence" value="ECO:0007669"/>
    <property type="project" value="TreeGrafter"/>
</dbReference>
<protein>
    <submittedName>
        <fullName evidence="2">GCN5-related N-acetyltransferase</fullName>
    </submittedName>
</protein>
<dbReference type="InterPro" id="IPR000182">
    <property type="entry name" value="GNAT_dom"/>
</dbReference>
<dbReference type="GO" id="GO:0005737">
    <property type="term" value="C:cytoplasm"/>
    <property type="evidence" value="ECO:0007669"/>
    <property type="project" value="TreeGrafter"/>
</dbReference>
<dbReference type="Pfam" id="PF13302">
    <property type="entry name" value="Acetyltransf_3"/>
    <property type="match status" value="1"/>
</dbReference>
<dbReference type="GO" id="GO:1990189">
    <property type="term" value="F:protein N-terminal-serine acetyltransferase activity"/>
    <property type="evidence" value="ECO:0007669"/>
    <property type="project" value="TreeGrafter"/>
</dbReference>
<dbReference type="PANTHER" id="PTHR43441">
    <property type="entry name" value="RIBOSOMAL-PROTEIN-SERINE ACETYLTRANSFERASE"/>
    <property type="match status" value="1"/>
</dbReference>
<sequence length="192" mass="21788">MADPLLFPVPLLFETERLELRPYRTSDAPELHEALLESIAELREHLWFLPWVAEEPTLQTAEARCRRAEANFLIRADLPYLAFSRSTGRLVASAGMHRTDWSLPRTEVGYWVRTSEAGKGYATEAVLALTNWALVGMKAKRVELVTDEANVRSRRLAERCGFHLEGVLHNTMQSPDGQLRHSCIYARLPSTS</sequence>
<reference evidence="2 3" key="1">
    <citation type="journal article" date="2010" name="Stand. Genomic Sci.">
        <title>Complete genome sequence of Planctomyces limnophilus type strain (Mu 290).</title>
        <authorList>
            <person name="Labutti K."/>
            <person name="Sikorski J."/>
            <person name="Schneider S."/>
            <person name="Nolan M."/>
            <person name="Lucas S."/>
            <person name="Glavina Del Rio T."/>
            <person name="Tice H."/>
            <person name="Cheng J.F."/>
            <person name="Goodwin L."/>
            <person name="Pitluck S."/>
            <person name="Liolios K."/>
            <person name="Ivanova N."/>
            <person name="Mavromatis K."/>
            <person name="Mikhailova N."/>
            <person name="Pati A."/>
            <person name="Chen A."/>
            <person name="Palaniappan K."/>
            <person name="Land M."/>
            <person name="Hauser L."/>
            <person name="Chang Y.J."/>
            <person name="Jeffries C.D."/>
            <person name="Tindall B.J."/>
            <person name="Rohde M."/>
            <person name="Goker M."/>
            <person name="Woyke T."/>
            <person name="Bristow J."/>
            <person name="Eisen J.A."/>
            <person name="Markowitz V."/>
            <person name="Hugenholtz P."/>
            <person name="Kyrpides N.C."/>
            <person name="Klenk H.P."/>
            <person name="Lapidus A."/>
        </authorList>
    </citation>
    <scope>NUCLEOTIDE SEQUENCE [LARGE SCALE GENOMIC DNA]</scope>
    <source>
        <strain evidence="3">ATCC 43296 / DSM 3776 / IFAM 1008 / 290</strain>
    </source>
</reference>